<dbReference type="SMART" id="SM00744">
    <property type="entry name" value="RINGv"/>
    <property type="match status" value="1"/>
</dbReference>
<gene>
    <name evidence="7" type="ORF">LSTR_LSTR003600</name>
</gene>
<sequence>MSENKNSNSNVKTAVAAVAGAAAVGLGYAIYSLFSSGNEERQYCSASGSKVRHPPPPNSSPKSANYDTHPNHLEKKRDLPICTICHCDLKGVVRVLECFHSFHVECVDQWFKTTDENGHLNKTCPICREKN</sequence>
<keyword evidence="8" id="KW-1185">Reference proteome</keyword>
<dbReference type="PANTHER" id="PTHR17550">
    <property type="entry name" value="E3 UBIQUITIN-PROTEIN LIGASE TTC3"/>
    <property type="match status" value="1"/>
</dbReference>
<dbReference type="InterPro" id="IPR001841">
    <property type="entry name" value="Znf_RING"/>
</dbReference>
<evidence type="ECO:0000313" key="8">
    <source>
        <dbReference type="Proteomes" id="UP000291343"/>
    </source>
</evidence>
<comment type="caution">
    <text evidence="7">The sequence shown here is derived from an EMBL/GenBank/DDBJ whole genome shotgun (WGS) entry which is preliminary data.</text>
</comment>
<dbReference type="InterPro" id="IPR013083">
    <property type="entry name" value="Znf_RING/FYVE/PHD"/>
</dbReference>
<protein>
    <recommendedName>
        <fullName evidence="6">RING-type domain-containing protein</fullName>
    </recommendedName>
</protein>
<feature type="region of interest" description="Disordered" evidence="5">
    <location>
        <begin position="45"/>
        <end position="72"/>
    </location>
</feature>
<evidence type="ECO:0000256" key="3">
    <source>
        <dbReference type="ARBA" id="ARBA00022833"/>
    </source>
</evidence>
<dbReference type="OrthoDB" id="8062037at2759"/>
<organism evidence="7 8">
    <name type="scientific">Laodelphax striatellus</name>
    <name type="common">Small brown planthopper</name>
    <name type="synonym">Delphax striatella</name>
    <dbReference type="NCBI Taxonomy" id="195883"/>
    <lineage>
        <taxon>Eukaryota</taxon>
        <taxon>Metazoa</taxon>
        <taxon>Ecdysozoa</taxon>
        <taxon>Arthropoda</taxon>
        <taxon>Hexapoda</taxon>
        <taxon>Insecta</taxon>
        <taxon>Pterygota</taxon>
        <taxon>Neoptera</taxon>
        <taxon>Paraneoptera</taxon>
        <taxon>Hemiptera</taxon>
        <taxon>Auchenorrhyncha</taxon>
        <taxon>Fulgoroidea</taxon>
        <taxon>Delphacidae</taxon>
        <taxon>Criomorphinae</taxon>
        <taxon>Laodelphax</taxon>
    </lineage>
</organism>
<dbReference type="SMR" id="A0A482WLJ6"/>
<dbReference type="PROSITE" id="PS50089">
    <property type="entry name" value="ZF_RING_2"/>
    <property type="match status" value="1"/>
</dbReference>
<keyword evidence="1" id="KW-0479">Metal-binding</keyword>
<dbReference type="InterPro" id="IPR011016">
    <property type="entry name" value="Znf_RING-CH"/>
</dbReference>
<dbReference type="SMART" id="SM00184">
    <property type="entry name" value="RING"/>
    <property type="match status" value="1"/>
</dbReference>
<reference evidence="7 8" key="1">
    <citation type="journal article" date="2017" name="Gigascience">
        <title>Genome sequence of the small brown planthopper, Laodelphax striatellus.</title>
        <authorList>
            <person name="Zhu J."/>
            <person name="Jiang F."/>
            <person name="Wang X."/>
            <person name="Yang P."/>
            <person name="Bao Y."/>
            <person name="Zhao W."/>
            <person name="Wang W."/>
            <person name="Lu H."/>
            <person name="Wang Q."/>
            <person name="Cui N."/>
            <person name="Li J."/>
            <person name="Chen X."/>
            <person name="Luo L."/>
            <person name="Yu J."/>
            <person name="Kang L."/>
            <person name="Cui F."/>
        </authorList>
    </citation>
    <scope>NUCLEOTIDE SEQUENCE [LARGE SCALE GENOMIC DNA]</scope>
    <source>
        <strain evidence="7">Lst14</strain>
    </source>
</reference>
<dbReference type="SUPFAM" id="SSF57850">
    <property type="entry name" value="RING/U-box"/>
    <property type="match status" value="1"/>
</dbReference>
<dbReference type="STRING" id="195883.A0A482WLJ6"/>
<name>A0A482WLJ6_LAOST</name>
<feature type="domain" description="RING-type" evidence="6">
    <location>
        <begin position="82"/>
        <end position="128"/>
    </location>
</feature>
<dbReference type="Proteomes" id="UP000291343">
    <property type="component" value="Unassembled WGS sequence"/>
</dbReference>
<dbReference type="EMBL" id="QKKF02032524">
    <property type="protein sequence ID" value="RZF34190.1"/>
    <property type="molecule type" value="Genomic_DNA"/>
</dbReference>
<evidence type="ECO:0000259" key="6">
    <source>
        <dbReference type="PROSITE" id="PS50089"/>
    </source>
</evidence>
<dbReference type="PANTHER" id="PTHR17550:SF4">
    <property type="entry name" value="E3 UBIQUITIN-PROTEIN LIGASE TTC3"/>
    <property type="match status" value="1"/>
</dbReference>
<dbReference type="AlphaFoldDB" id="A0A482WLJ6"/>
<evidence type="ECO:0000313" key="7">
    <source>
        <dbReference type="EMBL" id="RZF34190.1"/>
    </source>
</evidence>
<dbReference type="InParanoid" id="A0A482WLJ6"/>
<evidence type="ECO:0000256" key="5">
    <source>
        <dbReference type="SAM" id="MobiDB-lite"/>
    </source>
</evidence>
<accession>A0A482WLJ6</accession>
<dbReference type="GO" id="GO:0008270">
    <property type="term" value="F:zinc ion binding"/>
    <property type="evidence" value="ECO:0007669"/>
    <property type="project" value="UniProtKB-KW"/>
</dbReference>
<keyword evidence="3" id="KW-0862">Zinc</keyword>
<keyword evidence="2 4" id="KW-0863">Zinc-finger</keyword>
<evidence type="ECO:0000256" key="1">
    <source>
        <dbReference type="ARBA" id="ARBA00022723"/>
    </source>
</evidence>
<evidence type="ECO:0000256" key="2">
    <source>
        <dbReference type="ARBA" id="ARBA00022771"/>
    </source>
</evidence>
<dbReference type="Gene3D" id="3.30.40.10">
    <property type="entry name" value="Zinc/RING finger domain, C3HC4 (zinc finger)"/>
    <property type="match status" value="1"/>
</dbReference>
<dbReference type="Pfam" id="PF13639">
    <property type="entry name" value="zf-RING_2"/>
    <property type="match status" value="1"/>
</dbReference>
<proteinExistence type="predicted"/>
<evidence type="ECO:0000256" key="4">
    <source>
        <dbReference type="PROSITE-ProRule" id="PRU00175"/>
    </source>
</evidence>